<dbReference type="AlphaFoldDB" id="A0A3E0GST4"/>
<evidence type="ECO:0000313" key="2">
    <source>
        <dbReference type="EMBL" id="REH26194.1"/>
    </source>
</evidence>
<accession>A0A3E0GST4</accession>
<name>A0A3E0GST4_9PSEU</name>
<reference evidence="2 3" key="1">
    <citation type="submission" date="2018-08" db="EMBL/GenBank/DDBJ databases">
        <title>Genomic Encyclopedia of Archaeal and Bacterial Type Strains, Phase II (KMG-II): from individual species to whole genera.</title>
        <authorList>
            <person name="Goeker M."/>
        </authorList>
    </citation>
    <scope>NUCLEOTIDE SEQUENCE [LARGE SCALE GENOMIC DNA]</scope>
    <source>
        <strain evidence="2 3">DSM 45791</strain>
    </source>
</reference>
<dbReference type="EMBL" id="QUNO01000034">
    <property type="protein sequence ID" value="REH26194.1"/>
    <property type="molecule type" value="Genomic_DNA"/>
</dbReference>
<feature type="region of interest" description="Disordered" evidence="1">
    <location>
        <begin position="106"/>
        <end position="125"/>
    </location>
</feature>
<dbReference type="Proteomes" id="UP000256269">
    <property type="component" value="Unassembled WGS sequence"/>
</dbReference>
<dbReference type="OrthoDB" id="3701114at2"/>
<evidence type="ECO:0000256" key="1">
    <source>
        <dbReference type="SAM" id="MobiDB-lite"/>
    </source>
</evidence>
<sequence length="125" mass="14252">MSDRDPIIDEWLRGSEISELALSGDQLFGLHIASERAASTCPEPVLERWYMTLSRHRAALLWSEKAFIAQARRNGWDWARIATALSLPDAEAASRREEFLAAFLRRTHPSQDPQPWLPWGDPRVG</sequence>
<keyword evidence="3" id="KW-1185">Reference proteome</keyword>
<proteinExistence type="predicted"/>
<gene>
    <name evidence="2" type="ORF">BCF44_13449</name>
</gene>
<organism evidence="2 3">
    <name type="scientific">Kutzneria buriramensis</name>
    <dbReference type="NCBI Taxonomy" id="1045776"/>
    <lineage>
        <taxon>Bacteria</taxon>
        <taxon>Bacillati</taxon>
        <taxon>Actinomycetota</taxon>
        <taxon>Actinomycetes</taxon>
        <taxon>Pseudonocardiales</taxon>
        <taxon>Pseudonocardiaceae</taxon>
        <taxon>Kutzneria</taxon>
    </lineage>
</organism>
<evidence type="ECO:0000313" key="3">
    <source>
        <dbReference type="Proteomes" id="UP000256269"/>
    </source>
</evidence>
<dbReference type="RefSeq" id="WP_116182024.1">
    <property type="nucleotide sequence ID" value="NZ_CP144375.1"/>
</dbReference>
<protein>
    <submittedName>
        <fullName evidence="2">Uncharacterized protein</fullName>
    </submittedName>
</protein>
<comment type="caution">
    <text evidence="2">The sequence shown here is derived from an EMBL/GenBank/DDBJ whole genome shotgun (WGS) entry which is preliminary data.</text>
</comment>